<dbReference type="GO" id="GO:0012505">
    <property type="term" value="C:endomembrane system"/>
    <property type="evidence" value="ECO:0007669"/>
    <property type="project" value="UniProtKB-SubCell"/>
</dbReference>
<feature type="transmembrane region" description="Helical" evidence="5">
    <location>
        <begin position="200"/>
        <end position="219"/>
    </location>
</feature>
<dbReference type="EMBL" id="JABBWD010000003">
    <property type="protein sequence ID" value="KAG1782745.1"/>
    <property type="molecule type" value="Genomic_DNA"/>
</dbReference>
<evidence type="ECO:0000256" key="4">
    <source>
        <dbReference type="ARBA" id="ARBA00023136"/>
    </source>
</evidence>
<organism evidence="6 7">
    <name type="scientific">Suillus placidus</name>
    <dbReference type="NCBI Taxonomy" id="48579"/>
    <lineage>
        <taxon>Eukaryota</taxon>
        <taxon>Fungi</taxon>
        <taxon>Dikarya</taxon>
        <taxon>Basidiomycota</taxon>
        <taxon>Agaricomycotina</taxon>
        <taxon>Agaricomycetes</taxon>
        <taxon>Agaricomycetidae</taxon>
        <taxon>Boletales</taxon>
        <taxon>Suillineae</taxon>
        <taxon>Suillaceae</taxon>
        <taxon>Suillus</taxon>
    </lineage>
</organism>
<dbReference type="PANTHER" id="PTHR10989:SF16">
    <property type="entry name" value="AT02829P-RELATED"/>
    <property type="match status" value="1"/>
</dbReference>
<accession>A0A9P7D757</accession>
<keyword evidence="4 5" id="KW-0472">Membrane</keyword>
<dbReference type="Pfam" id="PF04750">
    <property type="entry name" value="Far-17a_AIG1"/>
    <property type="match status" value="1"/>
</dbReference>
<feature type="transmembrane region" description="Helical" evidence="5">
    <location>
        <begin position="7"/>
        <end position="24"/>
    </location>
</feature>
<dbReference type="PANTHER" id="PTHR10989">
    <property type="entry name" value="ANDROGEN-INDUCED PROTEIN 1-RELATED"/>
    <property type="match status" value="1"/>
</dbReference>
<feature type="transmembrane region" description="Helical" evidence="5">
    <location>
        <begin position="161"/>
        <end position="180"/>
    </location>
</feature>
<comment type="subcellular location">
    <subcellularLocation>
        <location evidence="1">Endomembrane system</location>
        <topology evidence="1">Multi-pass membrane protein</topology>
    </subcellularLocation>
</comment>
<dbReference type="Proteomes" id="UP000714275">
    <property type="component" value="Unassembled WGS sequence"/>
</dbReference>
<name>A0A9P7D757_9AGAM</name>
<keyword evidence="2 5" id="KW-0812">Transmembrane</keyword>
<evidence type="ECO:0000256" key="2">
    <source>
        <dbReference type="ARBA" id="ARBA00022692"/>
    </source>
</evidence>
<reference evidence="6" key="1">
    <citation type="journal article" date="2020" name="New Phytol.">
        <title>Comparative genomics reveals dynamic genome evolution in host specialist ectomycorrhizal fungi.</title>
        <authorList>
            <person name="Lofgren L.A."/>
            <person name="Nguyen N.H."/>
            <person name="Vilgalys R."/>
            <person name="Ruytinx J."/>
            <person name="Liao H.L."/>
            <person name="Branco S."/>
            <person name="Kuo A."/>
            <person name="LaButti K."/>
            <person name="Lipzen A."/>
            <person name="Andreopoulos W."/>
            <person name="Pangilinan J."/>
            <person name="Riley R."/>
            <person name="Hundley H."/>
            <person name="Na H."/>
            <person name="Barry K."/>
            <person name="Grigoriev I.V."/>
            <person name="Stajich J.E."/>
            <person name="Kennedy P.G."/>
        </authorList>
    </citation>
    <scope>NUCLEOTIDE SEQUENCE</scope>
    <source>
        <strain evidence="6">DOB743</strain>
    </source>
</reference>
<dbReference type="InterPro" id="IPR006838">
    <property type="entry name" value="ADTRP_AIG1"/>
</dbReference>
<keyword evidence="3 5" id="KW-1133">Transmembrane helix</keyword>
<evidence type="ECO:0000313" key="6">
    <source>
        <dbReference type="EMBL" id="KAG1782745.1"/>
    </source>
</evidence>
<sequence length="226" mass="25320">MPRPEALFLHGVAVGVMTYGFISLRTLPMDGWIRAQKGGHFQFLTIQGLAAAWLTMVLSLGCDSLPSFAALRAIKRAFLMIALPLTFVISAVYWSLLLFFPSLILQRQLPGLSEPSSSSTLPELARIPLNIDFSLHLAPVATLLADFVFFEKKYTKKQVQIGSPLVVLACGTWYACWVEYCASYNHTFPYPFLTENPFNIRVGIYTFVSFLAWSCFRLMNALHPQA</sequence>
<evidence type="ECO:0000313" key="7">
    <source>
        <dbReference type="Proteomes" id="UP000714275"/>
    </source>
</evidence>
<evidence type="ECO:0000256" key="1">
    <source>
        <dbReference type="ARBA" id="ARBA00004127"/>
    </source>
</evidence>
<dbReference type="OrthoDB" id="1898221at2759"/>
<evidence type="ECO:0000256" key="3">
    <source>
        <dbReference type="ARBA" id="ARBA00022989"/>
    </source>
</evidence>
<gene>
    <name evidence="6" type="ORF">EV702DRAFT_1066526</name>
</gene>
<protein>
    <submittedName>
        <fullName evidence="6">FAR-17a/AIG1-like protein</fullName>
    </submittedName>
</protein>
<evidence type="ECO:0000256" key="5">
    <source>
        <dbReference type="SAM" id="Phobius"/>
    </source>
</evidence>
<feature type="transmembrane region" description="Helical" evidence="5">
    <location>
        <begin position="44"/>
        <end position="65"/>
    </location>
</feature>
<comment type="caution">
    <text evidence="6">The sequence shown here is derived from an EMBL/GenBank/DDBJ whole genome shotgun (WGS) entry which is preliminary data.</text>
</comment>
<proteinExistence type="predicted"/>
<keyword evidence="7" id="KW-1185">Reference proteome</keyword>
<dbReference type="GO" id="GO:0016020">
    <property type="term" value="C:membrane"/>
    <property type="evidence" value="ECO:0007669"/>
    <property type="project" value="InterPro"/>
</dbReference>
<feature type="transmembrane region" description="Helical" evidence="5">
    <location>
        <begin position="77"/>
        <end position="104"/>
    </location>
</feature>
<feature type="transmembrane region" description="Helical" evidence="5">
    <location>
        <begin position="124"/>
        <end position="149"/>
    </location>
</feature>
<dbReference type="AlphaFoldDB" id="A0A9P7D757"/>